<dbReference type="CDD" id="cd07177">
    <property type="entry name" value="terB_like"/>
    <property type="match status" value="1"/>
</dbReference>
<dbReference type="SUPFAM" id="SSF158682">
    <property type="entry name" value="TerB-like"/>
    <property type="match status" value="1"/>
</dbReference>
<dbReference type="EMBL" id="FONY01000036">
    <property type="protein sequence ID" value="SFF45391.1"/>
    <property type="molecule type" value="Genomic_DNA"/>
</dbReference>
<dbReference type="InterPro" id="IPR029024">
    <property type="entry name" value="TerB-like"/>
</dbReference>
<evidence type="ECO:0000313" key="2">
    <source>
        <dbReference type="Proteomes" id="UP000199513"/>
    </source>
</evidence>
<evidence type="ECO:0008006" key="3">
    <source>
        <dbReference type="Google" id="ProtNLM"/>
    </source>
</evidence>
<reference evidence="1 2" key="1">
    <citation type="submission" date="2016-10" db="EMBL/GenBank/DDBJ databases">
        <authorList>
            <person name="de Groot N.N."/>
        </authorList>
    </citation>
    <scope>NUCLEOTIDE SEQUENCE [LARGE SCALE GENOMIC DNA]</scope>
    <source>
        <strain>GEY</strain>
        <strain evidence="2">DSM 9560</strain>
    </source>
</reference>
<accession>A0A1I2IY30</accession>
<dbReference type="Gene3D" id="1.10.3680.10">
    <property type="entry name" value="TerB-like"/>
    <property type="match status" value="1"/>
</dbReference>
<name>A0A1I2IY30_9BACT</name>
<dbReference type="Proteomes" id="UP000199513">
    <property type="component" value="Unassembled WGS sequence"/>
</dbReference>
<keyword evidence="2" id="KW-1185">Reference proteome</keyword>
<dbReference type="OrthoDB" id="979337at2"/>
<proteinExistence type="predicted"/>
<evidence type="ECO:0000313" key="1">
    <source>
        <dbReference type="EMBL" id="SFF45391.1"/>
    </source>
</evidence>
<dbReference type="AlphaFoldDB" id="A0A1I2IY30"/>
<protein>
    <recommendedName>
        <fullName evidence="3">Tellurite resistance protein TerB</fullName>
    </recommendedName>
</protein>
<organism evidence="1 2">
    <name type="scientific">Thermoflexibacter ruber</name>
    <dbReference type="NCBI Taxonomy" id="1003"/>
    <lineage>
        <taxon>Bacteria</taxon>
        <taxon>Pseudomonadati</taxon>
        <taxon>Bacteroidota</taxon>
        <taxon>Cytophagia</taxon>
        <taxon>Cytophagales</taxon>
        <taxon>Thermoflexibacteraceae</taxon>
        <taxon>Thermoflexibacter</taxon>
    </lineage>
</organism>
<gene>
    <name evidence="1" type="ORF">SAMN04488541_103611</name>
</gene>
<dbReference type="RefSeq" id="WP_091548731.1">
    <property type="nucleotide sequence ID" value="NZ_FONY01000036.1"/>
</dbReference>
<sequence>MSNQEVELLYENYQKHSNTKLSQDKFITLLTFFPAVQVLTADGEIDREEWVYVQYIAKSMAETYKDELPNRYELIDLQHTYEEELSFILKNMDRWSEKFTIGLKSYLKEMPEVKEIVFDVMYMFADASNDISKAEKEMIDNLKAELELA</sequence>